<dbReference type="InterPro" id="IPR042119">
    <property type="entry name" value="QueA_dom2"/>
</dbReference>
<dbReference type="PANTHER" id="PTHR30307:SF0">
    <property type="entry name" value="S-ADENOSYLMETHIONINE:TRNA RIBOSYLTRANSFERASE-ISOMERASE"/>
    <property type="match status" value="1"/>
</dbReference>
<keyword evidence="4" id="KW-0671">Queuosine biosynthesis</keyword>
<name>A0A3S9ZHH6_STRGD</name>
<organism evidence="5 6">
    <name type="scientific">Streptomyces griseoviridis</name>
    <dbReference type="NCBI Taxonomy" id="45398"/>
    <lineage>
        <taxon>Bacteria</taxon>
        <taxon>Bacillati</taxon>
        <taxon>Actinomycetota</taxon>
        <taxon>Actinomycetes</taxon>
        <taxon>Kitasatosporales</taxon>
        <taxon>Streptomycetaceae</taxon>
        <taxon>Streptomyces</taxon>
    </lineage>
</organism>
<dbReference type="SUPFAM" id="SSF111337">
    <property type="entry name" value="QueA-like"/>
    <property type="match status" value="1"/>
</dbReference>
<dbReference type="OrthoDB" id="9783887at2"/>
<dbReference type="Proteomes" id="UP000271291">
    <property type="component" value="Chromosome"/>
</dbReference>
<dbReference type="InterPro" id="IPR036100">
    <property type="entry name" value="QueA_sf"/>
</dbReference>
<gene>
    <name evidence="5" type="ORF">ELQ87_25485</name>
</gene>
<keyword evidence="1" id="KW-0963">Cytoplasm</keyword>
<keyword evidence="2 5" id="KW-0808">Transferase</keyword>
<dbReference type="EMBL" id="CP034687">
    <property type="protein sequence ID" value="AZS87215.1"/>
    <property type="molecule type" value="Genomic_DNA"/>
</dbReference>
<evidence type="ECO:0000256" key="3">
    <source>
        <dbReference type="ARBA" id="ARBA00022691"/>
    </source>
</evidence>
<dbReference type="GO" id="GO:0008616">
    <property type="term" value="P:tRNA queuosine(34) biosynthetic process"/>
    <property type="evidence" value="ECO:0007669"/>
    <property type="project" value="UniProtKB-KW"/>
</dbReference>
<proteinExistence type="predicted"/>
<dbReference type="PANTHER" id="PTHR30307">
    <property type="entry name" value="S-ADENOSYLMETHIONINE:TRNA RIBOSYLTRANSFERASE-ISOMERASE"/>
    <property type="match status" value="1"/>
</dbReference>
<dbReference type="GO" id="GO:0051075">
    <property type="term" value="F:S-adenosylmethionine:tRNA ribosyltransferase-isomerase activity"/>
    <property type="evidence" value="ECO:0007669"/>
    <property type="project" value="TreeGrafter"/>
</dbReference>
<dbReference type="Gene3D" id="2.40.10.240">
    <property type="entry name" value="QueA-like"/>
    <property type="match status" value="1"/>
</dbReference>
<evidence type="ECO:0000256" key="2">
    <source>
        <dbReference type="ARBA" id="ARBA00022679"/>
    </source>
</evidence>
<evidence type="ECO:0000313" key="5">
    <source>
        <dbReference type="EMBL" id="AZS87215.1"/>
    </source>
</evidence>
<dbReference type="KEGG" id="sgd:ELQ87_25485"/>
<keyword evidence="3" id="KW-0949">S-adenosyl-L-methionine</keyword>
<evidence type="ECO:0000313" key="6">
    <source>
        <dbReference type="Proteomes" id="UP000271291"/>
    </source>
</evidence>
<evidence type="ECO:0000256" key="1">
    <source>
        <dbReference type="ARBA" id="ARBA00022490"/>
    </source>
</evidence>
<dbReference type="Pfam" id="PF02547">
    <property type="entry name" value="Queuosine_synth"/>
    <property type="match status" value="2"/>
</dbReference>
<reference evidence="5 6" key="1">
    <citation type="submission" date="2018-12" db="EMBL/GenBank/DDBJ databases">
        <title>Streptomyces griseoviridis F1-27 complete genome.</title>
        <authorList>
            <person name="Mariita R.M."/>
            <person name="Sello J.K."/>
        </authorList>
    </citation>
    <scope>NUCLEOTIDE SEQUENCE [LARGE SCALE GENOMIC DNA]</scope>
    <source>
        <strain evidence="5 6">F1-27</strain>
    </source>
</reference>
<evidence type="ECO:0000256" key="4">
    <source>
        <dbReference type="ARBA" id="ARBA00022785"/>
    </source>
</evidence>
<dbReference type="InterPro" id="IPR042118">
    <property type="entry name" value="QueA_dom1"/>
</dbReference>
<accession>A0A3S9ZHH6</accession>
<dbReference type="InterPro" id="IPR003699">
    <property type="entry name" value="QueA"/>
</dbReference>
<protein>
    <submittedName>
        <fullName evidence="5">S-adenosylmethionine:tRNA ribosyltransferase-isomerase</fullName>
    </submittedName>
</protein>
<sequence length="427" mass="46344">MVQLPPLPGWLRRMRMLWVCDGCGWRTAFLSGASCPVPGTGAPRANVDGDRRAVVVAEVPDREDYAFDLPVELLAQEPQEARGGKRSDARLAVLHRSGGRVEHRVFTDIVEYVGAGDVLVVNNARFVPSLLPGVDEEGRAVAVSIHSPQGEGTWHCLVAPQAACRPGARFVLGAGLQVTGQLLDETAAGRWRIALDPCDPATLYALAEPAYSPYLKQAPADPEYYQNTYASVPGAVGNPAAGRHFTPALLDLLRERAVSVAEVTHFLAARTRREVTRMLRNLIAQGGAGDLAAEDLVDGTRLSDEFDFPPAERYRISEHAADLINDRRASGGRILVVGTSALRALETVTGPDGRTQPGSGSTSLRIMPGHRFRACDAFLTNLHEPRSSELILVAALTGRDFLLDTYRNELIPRGYRFNYFGDSMLIA</sequence>
<keyword evidence="5" id="KW-0413">Isomerase</keyword>
<dbReference type="AlphaFoldDB" id="A0A3S9ZHH6"/>
<dbReference type="Gene3D" id="3.40.1780.10">
    <property type="entry name" value="QueA-like"/>
    <property type="match status" value="1"/>
</dbReference>